<organism evidence="12">
    <name type="scientific">Thermodesulfatator atlanticus</name>
    <dbReference type="NCBI Taxonomy" id="501497"/>
    <lineage>
        <taxon>Bacteria</taxon>
        <taxon>Pseudomonadati</taxon>
        <taxon>Thermodesulfobacteriota</taxon>
        <taxon>Thermodesulfobacteria</taxon>
        <taxon>Thermodesulfobacteriales</taxon>
        <taxon>Thermodesulfatatoraceae</taxon>
        <taxon>Thermodesulfatator</taxon>
    </lineage>
</organism>
<dbReference type="Proteomes" id="UP000886101">
    <property type="component" value="Unassembled WGS sequence"/>
</dbReference>
<keyword evidence="6 10" id="KW-0028">Amino-acid biosynthesis</keyword>
<keyword evidence="7 10" id="KW-0822">Tryptophan biosynthesis</keyword>
<dbReference type="NCBIfam" id="NF002298">
    <property type="entry name" value="PRK01222.1-4"/>
    <property type="match status" value="1"/>
</dbReference>
<dbReference type="FunFam" id="3.20.20.70:FF:000075">
    <property type="entry name" value="Tryptophan biosynthesis protein TRP1"/>
    <property type="match status" value="1"/>
</dbReference>
<dbReference type="GO" id="GO:0000162">
    <property type="term" value="P:L-tryptophan biosynthetic process"/>
    <property type="evidence" value="ECO:0007669"/>
    <property type="project" value="UniProtKB-UniRule"/>
</dbReference>
<evidence type="ECO:0000256" key="6">
    <source>
        <dbReference type="ARBA" id="ARBA00022605"/>
    </source>
</evidence>
<dbReference type="Gene3D" id="3.20.20.70">
    <property type="entry name" value="Aldolase class I"/>
    <property type="match status" value="1"/>
</dbReference>
<comment type="pathway">
    <text evidence="2 10">Amino-acid biosynthesis; L-tryptophan biosynthesis; L-tryptophan from chorismate: step 3/5.</text>
</comment>
<keyword evidence="8 10" id="KW-0057">Aromatic amino acid biosynthesis</keyword>
<dbReference type="Pfam" id="PF00697">
    <property type="entry name" value="PRAI"/>
    <property type="match status" value="1"/>
</dbReference>
<evidence type="ECO:0000256" key="4">
    <source>
        <dbReference type="ARBA" id="ARBA00012572"/>
    </source>
</evidence>
<name>A0A7V5U3J8_9BACT</name>
<dbReference type="GO" id="GO:0004640">
    <property type="term" value="F:phosphoribosylanthranilate isomerase activity"/>
    <property type="evidence" value="ECO:0007669"/>
    <property type="project" value="UniProtKB-UniRule"/>
</dbReference>
<dbReference type="CDD" id="cd00405">
    <property type="entry name" value="PRAI"/>
    <property type="match status" value="1"/>
</dbReference>
<evidence type="ECO:0000259" key="11">
    <source>
        <dbReference type="Pfam" id="PF00697"/>
    </source>
</evidence>
<feature type="domain" description="N-(5'phosphoribosyl) anthranilate isomerase (PRAI)" evidence="11">
    <location>
        <begin position="4"/>
        <end position="200"/>
    </location>
</feature>
<dbReference type="UniPathway" id="UPA00035">
    <property type="reaction ID" value="UER00042"/>
</dbReference>
<dbReference type="InterPro" id="IPR013785">
    <property type="entry name" value="Aldolase_TIM"/>
</dbReference>
<comment type="catalytic activity">
    <reaction evidence="1 10">
        <text>N-(5-phospho-beta-D-ribosyl)anthranilate = 1-(2-carboxyphenylamino)-1-deoxy-D-ribulose 5-phosphate</text>
        <dbReference type="Rhea" id="RHEA:21540"/>
        <dbReference type="ChEBI" id="CHEBI:18277"/>
        <dbReference type="ChEBI" id="CHEBI:58613"/>
        <dbReference type="EC" id="5.3.1.24"/>
    </reaction>
</comment>
<evidence type="ECO:0000256" key="7">
    <source>
        <dbReference type="ARBA" id="ARBA00022822"/>
    </source>
</evidence>
<dbReference type="InterPro" id="IPR001240">
    <property type="entry name" value="PRAI_dom"/>
</dbReference>
<reference evidence="12" key="1">
    <citation type="journal article" date="2020" name="mSystems">
        <title>Genome- and Community-Level Interaction Insights into Carbon Utilization and Element Cycling Functions of Hydrothermarchaeota in Hydrothermal Sediment.</title>
        <authorList>
            <person name="Zhou Z."/>
            <person name="Liu Y."/>
            <person name="Xu W."/>
            <person name="Pan J."/>
            <person name="Luo Z.H."/>
            <person name="Li M."/>
        </authorList>
    </citation>
    <scope>NUCLEOTIDE SEQUENCE [LARGE SCALE GENOMIC DNA]</scope>
    <source>
        <strain evidence="12">HyVt-533</strain>
    </source>
</reference>
<dbReference type="InterPro" id="IPR044643">
    <property type="entry name" value="TrpF_fam"/>
</dbReference>
<protein>
    <recommendedName>
        <fullName evidence="5 10">N-(5'-phosphoribosyl)anthranilate isomerase</fullName>
        <shortName evidence="10">PRAI</shortName>
        <ecNumber evidence="4 10">5.3.1.24</ecNumber>
    </recommendedName>
</protein>
<evidence type="ECO:0000256" key="5">
    <source>
        <dbReference type="ARBA" id="ARBA00022272"/>
    </source>
</evidence>
<evidence type="ECO:0000256" key="10">
    <source>
        <dbReference type="HAMAP-Rule" id="MF_00135"/>
    </source>
</evidence>
<evidence type="ECO:0000256" key="1">
    <source>
        <dbReference type="ARBA" id="ARBA00001164"/>
    </source>
</evidence>
<dbReference type="InterPro" id="IPR011060">
    <property type="entry name" value="RibuloseP-bd_barrel"/>
</dbReference>
<evidence type="ECO:0000256" key="2">
    <source>
        <dbReference type="ARBA" id="ARBA00004664"/>
    </source>
</evidence>
<evidence type="ECO:0000256" key="3">
    <source>
        <dbReference type="ARBA" id="ARBA00007571"/>
    </source>
</evidence>
<gene>
    <name evidence="10" type="primary">trpF</name>
    <name evidence="12" type="ORF">ENJ96_10050</name>
</gene>
<proteinExistence type="inferred from homology"/>
<dbReference type="PANTHER" id="PTHR42894:SF1">
    <property type="entry name" value="N-(5'-PHOSPHORIBOSYL)ANTHRANILATE ISOMERASE"/>
    <property type="match status" value="1"/>
</dbReference>
<sequence length="207" mass="22877">MIRVKICGLTNLKEALLAAELGAHALGFIFYPQSPRYISPEKAAAIARRLPPFVARVGVFVNEEVERIKAIKEKVGLDWLQLHGDEPPSFCARFYPRVIKAFRLKSQEDLARLAPYREVSSAFLLDTYVPGVPGGTGQTFDWQLAKKAKDFGLPVILAGGLGPDNVRQAVEEVAPYGLDVNSGVEWAPGRKHPALLRALFARLRPFL</sequence>
<dbReference type="EMBL" id="DROK01000296">
    <property type="protein sequence ID" value="HHI98171.1"/>
    <property type="molecule type" value="Genomic_DNA"/>
</dbReference>
<dbReference type="AlphaFoldDB" id="A0A7V5U3J8"/>
<keyword evidence="9 10" id="KW-0413">Isomerase</keyword>
<dbReference type="SUPFAM" id="SSF51366">
    <property type="entry name" value="Ribulose-phoshate binding barrel"/>
    <property type="match status" value="1"/>
</dbReference>
<evidence type="ECO:0000313" key="12">
    <source>
        <dbReference type="EMBL" id="HHI98171.1"/>
    </source>
</evidence>
<evidence type="ECO:0000256" key="9">
    <source>
        <dbReference type="ARBA" id="ARBA00023235"/>
    </source>
</evidence>
<comment type="caution">
    <text evidence="12">The sequence shown here is derived from an EMBL/GenBank/DDBJ whole genome shotgun (WGS) entry which is preliminary data.</text>
</comment>
<dbReference type="EC" id="5.3.1.24" evidence="4 10"/>
<comment type="similarity">
    <text evidence="3 10">Belongs to the TrpF family.</text>
</comment>
<dbReference type="PANTHER" id="PTHR42894">
    <property type="entry name" value="N-(5'-PHOSPHORIBOSYL)ANTHRANILATE ISOMERASE"/>
    <property type="match status" value="1"/>
</dbReference>
<accession>A0A7V5U3J8</accession>
<evidence type="ECO:0000256" key="8">
    <source>
        <dbReference type="ARBA" id="ARBA00023141"/>
    </source>
</evidence>
<dbReference type="HAMAP" id="MF_00135">
    <property type="entry name" value="PRAI"/>
    <property type="match status" value="1"/>
</dbReference>